<comment type="caution">
    <text evidence="5">The sequence shown here is derived from an EMBL/GenBank/DDBJ whole genome shotgun (WGS) entry which is preliminary data.</text>
</comment>
<feature type="domain" description="HTH araC/xylS-type" evidence="4">
    <location>
        <begin position="206"/>
        <end position="304"/>
    </location>
</feature>
<protein>
    <submittedName>
        <fullName evidence="5">Transcriptional regulator, AraC family</fullName>
    </submittedName>
</protein>
<dbReference type="STRING" id="888743.HMPREF9141_1432"/>
<evidence type="ECO:0000313" key="5">
    <source>
        <dbReference type="EMBL" id="EGC20028.1"/>
    </source>
</evidence>
<evidence type="ECO:0000313" key="6">
    <source>
        <dbReference type="Proteomes" id="UP000005697"/>
    </source>
</evidence>
<keyword evidence="2" id="KW-0238">DNA-binding</keyword>
<accession>F0F765</accession>
<dbReference type="SMART" id="SM00342">
    <property type="entry name" value="HTH_ARAC"/>
    <property type="match status" value="1"/>
</dbReference>
<dbReference type="RefSeq" id="WP_007368945.1">
    <property type="nucleotide sequence ID" value="NZ_GL872283.1"/>
</dbReference>
<dbReference type="PANTHER" id="PTHR43280">
    <property type="entry name" value="ARAC-FAMILY TRANSCRIPTIONAL REGULATOR"/>
    <property type="match status" value="1"/>
</dbReference>
<dbReference type="SUPFAM" id="SSF46689">
    <property type="entry name" value="Homeodomain-like"/>
    <property type="match status" value="1"/>
</dbReference>
<evidence type="ECO:0000256" key="3">
    <source>
        <dbReference type="ARBA" id="ARBA00023163"/>
    </source>
</evidence>
<reference evidence="5 6" key="1">
    <citation type="submission" date="2011-01" db="EMBL/GenBank/DDBJ databases">
        <authorList>
            <person name="Muzny D."/>
            <person name="Qin X."/>
            <person name="Deng J."/>
            <person name="Jiang H."/>
            <person name="Liu Y."/>
            <person name="Qu J."/>
            <person name="Song X.-Z."/>
            <person name="Zhang L."/>
            <person name="Thornton R."/>
            <person name="Coyle M."/>
            <person name="Francisco L."/>
            <person name="Jackson L."/>
            <person name="Javaid M."/>
            <person name="Korchina V."/>
            <person name="Kovar C."/>
            <person name="Mata R."/>
            <person name="Mathew T."/>
            <person name="Ngo R."/>
            <person name="Nguyen L."/>
            <person name="Nguyen N."/>
            <person name="Okwuonu G."/>
            <person name="Ongeri F."/>
            <person name="Pham C."/>
            <person name="Simmons D."/>
            <person name="Wilczek-Boney K."/>
            <person name="Hale W."/>
            <person name="Jakkamsetti A."/>
            <person name="Pham P."/>
            <person name="Ruth R."/>
            <person name="San Lucas F."/>
            <person name="Warren J."/>
            <person name="Zhang J."/>
            <person name="Zhao Z."/>
            <person name="Zhou C."/>
            <person name="Zhu D."/>
            <person name="Lee S."/>
            <person name="Bess C."/>
            <person name="Blankenburg K."/>
            <person name="Forbes L."/>
            <person name="Fu Q."/>
            <person name="Gubbala S."/>
            <person name="Hirani K."/>
            <person name="Jayaseelan J.C."/>
            <person name="Lara F."/>
            <person name="Munidasa M."/>
            <person name="Palculict T."/>
            <person name="Patil S."/>
            <person name="Pu L.-L."/>
            <person name="Saada N."/>
            <person name="Tang L."/>
            <person name="Weissenberger G."/>
            <person name="Zhu Y."/>
            <person name="Hemphill L."/>
            <person name="Shang Y."/>
            <person name="Youmans B."/>
            <person name="Ayvaz T."/>
            <person name="Ross M."/>
            <person name="Santibanez J."/>
            <person name="Aqrawi P."/>
            <person name="Gross S."/>
            <person name="Joshi V."/>
            <person name="Fowler G."/>
            <person name="Nazareth L."/>
            <person name="Reid J."/>
            <person name="Worley K."/>
            <person name="Petrosino J."/>
            <person name="Highlander S."/>
            <person name="Gibbs R."/>
        </authorList>
    </citation>
    <scope>NUCLEOTIDE SEQUENCE [LARGE SCALE GENOMIC DNA]</scope>
    <source>
        <strain evidence="5 6">DSM 16608</strain>
    </source>
</reference>
<keyword evidence="6" id="KW-1185">Reference proteome</keyword>
<gene>
    <name evidence="5" type="ORF">HMPREF9141_1432</name>
</gene>
<keyword evidence="3" id="KW-0804">Transcription</keyword>
<proteinExistence type="predicted"/>
<evidence type="ECO:0000256" key="2">
    <source>
        <dbReference type="ARBA" id="ARBA00023125"/>
    </source>
</evidence>
<dbReference type="HOGENOM" id="CLU_000445_88_2_10"/>
<dbReference type="InterPro" id="IPR009057">
    <property type="entry name" value="Homeodomain-like_sf"/>
</dbReference>
<evidence type="ECO:0000256" key="1">
    <source>
        <dbReference type="ARBA" id="ARBA00023015"/>
    </source>
</evidence>
<dbReference type="Proteomes" id="UP000005697">
    <property type="component" value="Unassembled WGS sequence"/>
</dbReference>
<dbReference type="PANTHER" id="PTHR43280:SF32">
    <property type="entry name" value="TRANSCRIPTIONAL REGULATORY PROTEIN"/>
    <property type="match status" value="1"/>
</dbReference>
<dbReference type="PROSITE" id="PS01124">
    <property type="entry name" value="HTH_ARAC_FAMILY_2"/>
    <property type="match status" value="1"/>
</dbReference>
<dbReference type="AlphaFoldDB" id="F0F765"/>
<sequence>MNDEIKSTAPAISDFDEIVSYVKNDKSDVEGNIYIGSKFLIVCGCNPFFKPIIEERGPVRISVVRVVIVKSGWCEPVIGFRKYRCGPGDMLFLNWGVTISSDTFGVDTTFEGIALTEEYMKTIFGGRLPELFVSPGQCFVLHLSAEEQEVWRQYTHALFNLVHLPSVEEEVAGSLFVSSLNYVASLHSAKLMTKRGSWSRNKQTVERFVRLVNDYAKTEHEIDFYASQLFMTAHYLGMVVKKETGITAKEWIDKTLAILIQLELRYTNKSLKMIANEFNFVSLSSLCKFFKRRTGITATEYRMMPEDTSHNSAGAPPRRYNPLKTNLLFGRWGHSALAFQDVG</sequence>
<dbReference type="Gene3D" id="1.10.10.60">
    <property type="entry name" value="Homeodomain-like"/>
    <property type="match status" value="1"/>
</dbReference>
<keyword evidence="1" id="KW-0805">Transcription regulation</keyword>
<dbReference type="GO" id="GO:0003700">
    <property type="term" value="F:DNA-binding transcription factor activity"/>
    <property type="evidence" value="ECO:0007669"/>
    <property type="project" value="InterPro"/>
</dbReference>
<dbReference type="eggNOG" id="COG2207">
    <property type="taxonomic scope" value="Bacteria"/>
</dbReference>
<dbReference type="Pfam" id="PF12833">
    <property type="entry name" value="HTH_18"/>
    <property type="match status" value="1"/>
</dbReference>
<name>F0F765_9BACT</name>
<organism evidence="5 6">
    <name type="scientific">Prevotella multiformis DSM 16608</name>
    <dbReference type="NCBI Taxonomy" id="888743"/>
    <lineage>
        <taxon>Bacteria</taxon>
        <taxon>Pseudomonadati</taxon>
        <taxon>Bacteroidota</taxon>
        <taxon>Bacteroidia</taxon>
        <taxon>Bacteroidales</taxon>
        <taxon>Prevotellaceae</taxon>
        <taxon>Prevotella</taxon>
    </lineage>
</organism>
<dbReference type="InterPro" id="IPR018060">
    <property type="entry name" value="HTH_AraC"/>
</dbReference>
<evidence type="ECO:0000259" key="4">
    <source>
        <dbReference type="PROSITE" id="PS01124"/>
    </source>
</evidence>
<dbReference type="GO" id="GO:0043565">
    <property type="term" value="F:sequence-specific DNA binding"/>
    <property type="evidence" value="ECO:0007669"/>
    <property type="project" value="InterPro"/>
</dbReference>
<dbReference type="EMBL" id="AEWX01000020">
    <property type="protein sequence ID" value="EGC20028.1"/>
    <property type="molecule type" value="Genomic_DNA"/>
</dbReference>
<dbReference type="OrthoDB" id="1372329at2"/>